<reference evidence="3" key="1">
    <citation type="submission" date="2021-04" db="EMBL/GenBank/DDBJ databases">
        <title>Genome based classification of Actinospica acidithermotolerans sp. nov., an actinobacterium isolated from an Indonesian hot spring.</title>
        <authorList>
            <person name="Kusuma A.B."/>
            <person name="Putra K.E."/>
            <person name="Nafisah S."/>
            <person name="Loh J."/>
            <person name="Nouioui I."/>
            <person name="Goodfellow M."/>
        </authorList>
    </citation>
    <scope>NUCLEOTIDE SEQUENCE</scope>
    <source>
        <strain evidence="3">MGRD01-02</strain>
    </source>
</reference>
<keyword evidence="4" id="KW-1185">Reference proteome</keyword>
<comment type="caution">
    <text evidence="3">The sequence shown here is derived from an EMBL/GenBank/DDBJ whole genome shotgun (WGS) entry which is preliminary data.</text>
</comment>
<dbReference type="GO" id="GO:0005835">
    <property type="term" value="C:fatty acid synthase complex"/>
    <property type="evidence" value="ECO:0007669"/>
    <property type="project" value="InterPro"/>
</dbReference>
<feature type="domain" description="MaoC-like" evidence="2">
    <location>
        <begin position="14"/>
        <end position="107"/>
    </location>
</feature>
<evidence type="ECO:0000313" key="3">
    <source>
        <dbReference type="EMBL" id="MBR7825405.1"/>
    </source>
</evidence>
<organism evidence="3 4">
    <name type="scientific">Actinospica acidithermotolerans</name>
    <dbReference type="NCBI Taxonomy" id="2828514"/>
    <lineage>
        <taxon>Bacteria</taxon>
        <taxon>Bacillati</taxon>
        <taxon>Actinomycetota</taxon>
        <taxon>Actinomycetes</taxon>
        <taxon>Catenulisporales</taxon>
        <taxon>Actinospicaceae</taxon>
        <taxon>Actinospica</taxon>
    </lineage>
</organism>
<gene>
    <name evidence="3" type="ORF">KDK95_03730</name>
</gene>
<dbReference type="GO" id="GO:0004312">
    <property type="term" value="F:fatty acid synthase activity"/>
    <property type="evidence" value="ECO:0007669"/>
    <property type="project" value="InterPro"/>
</dbReference>
<dbReference type="SUPFAM" id="SSF54637">
    <property type="entry name" value="Thioesterase/thiol ester dehydrase-isomerase"/>
    <property type="match status" value="1"/>
</dbReference>
<evidence type="ECO:0000259" key="2">
    <source>
        <dbReference type="Pfam" id="PF01575"/>
    </source>
</evidence>
<dbReference type="GO" id="GO:0006633">
    <property type="term" value="P:fatty acid biosynthetic process"/>
    <property type="evidence" value="ECO:0007669"/>
    <property type="project" value="InterPro"/>
</dbReference>
<evidence type="ECO:0000313" key="4">
    <source>
        <dbReference type="Proteomes" id="UP000676325"/>
    </source>
</evidence>
<dbReference type="PRINTS" id="PR01483">
    <property type="entry name" value="FASYNTHASE"/>
</dbReference>
<dbReference type="EMBL" id="JAGSOH010000005">
    <property type="protein sequence ID" value="MBR7825405.1"/>
    <property type="molecule type" value="Genomic_DNA"/>
</dbReference>
<dbReference type="Proteomes" id="UP000676325">
    <property type="component" value="Unassembled WGS sequence"/>
</dbReference>
<dbReference type="AlphaFoldDB" id="A0A941IEM7"/>
<accession>A0A941IEM7</accession>
<evidence type="ECO:0000256" key="1">
    <source>
        <dbReference type="ARBA" id="ARBA00005254"/>
    </source>
</evidence>
<dbReference type="InterPro" id="IPR029069">
    <property type="entry name" value="HotDog_dom_sf"/>
</dbReference>
<sequence>MAERFAVGAVLPAASFPITRKDLVRYAGASGDFNDIHWNGRFAVEVGLPDVIAHGMYTMAVAGRVLTDWAGDPAAVQEYYVRFSRPVAVPDDGVGALVEVTGKVTKALDGGRVQVDLTVLSAGQKVLGKASAVVRVS</sequence>
<dbReference type="CDD" id="cd03453">
    <property type="entry name" value="SAV4209_like"/>
    <property type="match status" value="1"/>
</dbReference>
<dbReference type="Pfam" id="PF01575">
    <property type="entry name" value="MaoC_dehydratas"/>
    <property type="match status" value="1"/>
</dbReference>
<name>A0A941IEM7_9ACTN</name>
<proteinExistence type="inferred from homology"/>
<dbReference type="InterPro" id="IPR003965">
    <property type="entry name" value="Fatty_acid_synthase"/>
</dbReference>
<dbReference type="Gene3D" id="3.10.129.10">
    <property type="entry name" value="Hotdog Thioesterase"/>
    <property type="match status" value="1"/>
</dbReference>
<dbReference type="PANTHER" id="PTHR43841:SF3">
    <property type="entry name" value="(3R)-HYDROXYACYL-ACP DEHYDRATASE SUBUNIT HADB"/>
    <property type="match status" value="1"/>
</dbReference>
<dbReference type="PANTHER" id="PTHR43841">
    <property type="entry name" value="3-HYDROXYACYL-THIOESTER DEHYDRATASE HTDX-RELATED"/>
    <property type="match status" value="1"/>
</dbReference>
<protein>
    <submittedName>
        <fullName evidence="3">MaoC family dehydratase</fullName>
    </submittedName>
</protein>
<dbReference type="InterPro" id="IPR002539">
    <property type="entry name" value="MaoC-like_dom"/>
</dbReference>
<comment type="similarity">
    <text evidence="1">Belongs to the enoyl-CoA hydratase/isomerase family.</text>
</comment>